<proteinExistence type="inferred from homology"/>
<organism evidence="7 8">
    <name type="scientific">Tautonia plasticadhaerens</name>
    <dbReference type="NCBI Taxonomy" id="2527974"/>
    <lineage>
        <taxon>Bacteria</taxon>
        <taxon>Pseudomonadati</taxon>
        <taxon>Planctomycetota</taxon>
        <taxon>Planctomycetia</taxon>
        <taxon>Isosphaerales</taxon>
        <taxon>Isosphaeraceae</taxon>
        <taxon>Tautonia</taxon>
    </lineage>
</organism>
<accession>A0A518GVM3</accession>
<evidence type="ECO:0000256" key="6">
    <source>
        <dbReference type="RuleBase" id="RU003560"/>
    </source>
</evidence>
<dbReference type="InterPro" id="IPR015421">
    <property type="entry name" value="PyrdxlP-dep_Trfase_major"/>
</dbReference>
<dbReference type="RefSeq" id="WP_145266901.1">
    <property type="nucleotide sequence ID" value="NZ_CP036426.1"/>
</dbReference>
<dbReference type="EC" id="2.6.1.62" evidence="7"/>
<dbReference type="FunFam" id="3.40.640.10:FF:000014">
    <property type="entry name" value="Adenosylmethionine-8-amino-7-oxononanoate aminotransferase, probable"/>
    <property type="match status" value="1"/>
</dbReference>
<evidence type="ECO:0000313" key="7">
    <source>
        <dbReference type="EMBL" id="QDV32652.1"/>
    </source>
</evidence>
<dbReference type="SUPFAM" id="SSF53383">
    <property type="entry name" value="PLP-dependent transferases"/>
    <property type="match status" value="1"/>
</dbReference>
<dbReference type="PANTHER" id="PTHR43094">
    <property type="entry name" value="AMINOTRANSFERASE"/>
    <property type="match status" value="1"/>
</dbReference>
<protein>
    <submittedName>
        <fullName evidence="7">Adenosylmethionine-8-amino-7-oxononanoate aminotransferase</fullName>
        <ecNumber evidence="7">2.6.1.62</ecNumber>
    </submittedName>
</protein>
<dbReference type="GO" id="GO:0030170">
    <property type="term" value="F:pyridoxal phosphate binding"/>
    <property type="evidence" value="ECO:0007669"/>
    <property type="project" value="InterPro"/>
</dbReference>
<evidence type="ECO:0000256" key="4">
    <source>
        <dbReference type="ARBA" id="ARBA00022679"/>
    </source>
</evidence>
<dbReference type="InterPro" id="IPR015424">
    <property type="entry name" value="PyrdxlP-dep_Trfase"/>
</dbReference>
<dbReference type="Proteomes" id="UP000317835">
    <property type="component" value="Chromosome"/>
</dbReference>
<dbReference type="AlphaFoldDB" id="A0A518GVM3"/>
<dbReference type="OrthoDB" id="9816013at2"/>
<dbReference type="InterPro" id="IPR005814">
    <property type="entry name" value="Aminotrans_3"/>
</dbReference>
<reference evidence="7 8" key="1">
    <citation type="submission" date="2019-02" db="EMBL/GenBank/DDBJ databases">
        <title>Deep-cultivation of Planctomycetes and their phenomic and genomic characterization uncovers novel biology.</title>
        <authorList>
            <person name="Wiegand S."/>
            <person name="Jogler M."/>
            <person name="Boedeker C."/>
            <person name="Pinto D."/>
            <person name="Vollmers J."/>
            <person name="Rivas-Marin E."/>
            <person name="Kohn T."/>
            <person name="Peeters S.H."/>
            <person name="Heuer A."/>
            <person name="Rast P."/>
            <person name="Oberbeckmann S."/>
            <person name="Bunk B."/>
            <person name="Jeske O."/>
            <person name="Meyerdierks A."/>
            <person name="Storesund J.E."/>
            <person name="Kallscheuer N."/>
            <person name="Luecker S."/>
            <person name="Lage O.M."/>
            <person name="Pohl T."/>
            <person name="Merkel B.J."/>
            <person name="Hornburger P."/>
            <person name="Mueller R.-W."/>
            <person name="Bruemmer F."/>
            <person name="Labrenz M."/>
            <person name="Spormann A.M."/>
            <person name="Op den Camp H."/>
            <person name="Overmann J."/>
            <person name="Amann R."/>
            <person name="Jetten M.S.M."/>
            <person name="Mascher T."/>
            <person name="Medema M.H."/>
            <person name="Devos D.P."/>
            <person name="Kaster A.-K."/>
            <person name="Ovreas L."/>
            <person name="Rohde M."/>
            <person name="Galperin M.Y."/>
            <person name="Jogler C."/>
        </authorList>
    </citation>
    <scope>NUCLEOTIDE SEQUENCE [LARGE SCALE GENOMIC DNA]</scope>
    <source>
        <strain evidence="7 8">ElP</strain>
    </source>
</reference>
<comment type="similarity">
    <text evidence="2 6">Belongs to the class-III pyridoxal-phosphate-dependent aminotransferase family.</text>
</comment>
<keyword evidence="3 7" id="KW-0032">Aminotransferase</keyword>
<dbReference type="InterPro" id="IPR015422">
    <property type="entry name" value="PyrdxlP-dep_Trfase_small"/>
</dbReference>
<gene>
    <name evidence="7" type="primary">bioA</name>
    <name evidence="7" type="ORF">ElP_04870</name>
</gene>
<dbReference type="Gene3D" id="3.90.1150.10">
    <property type="entry name" value="Aspartate Aminotransferase, domain 1"/>
    <property type="match status" value="1"/>
</dbReference>
<dbReference type="Gene3D" id="3.40.640.10">
    <property type="entry name" value="Type I PLP-dependent aspartate aminotransferase-like (Major domain)"/>
    <property type="match status" value="1"/>
</dbReference>
<evidence type="ECO:0000256" key="2">
    <source>
        <dbReference type="ARBA" id="ARBA00008954"/>
    </source>
</evidence>
<keyword evidence="8" id="KW-1185">Reference proteome</keyword>
<comment type="cofactor">
    <cofactor evidence="1">
        <name>pyridoxal 5'-phosphate</name>
        <dbReference type="ChEBI" id="CHEBI:597326"/>
    </cofactor>
</comment>
<dbReference type="GO" id="GO:0004015">
    <property type="term" value="F:adenosylmethionine-8-amino-7-oxononanoate transaminase activity"/>
    <property type="evidence" value="ECO:0007669"/>
    <property type="project" value="UniProtKB-EC"/>
</dbReference>
<dbReference type="PROSITE" id="PS00600">
    <property type="entry name" value="AA_TRANSFER_CLASS_3"/>
    <property type="match status" value="1"/>
</dbReference>
<evidence type="ECO:0000256" key="1">
    <source>
        <dbReference type="ARBA" id="ARBA00001933"/>
    </source>
</evidence>
<dbReference type="PANTHER" id="PTHR43094:SF1">
    <property type="entry name" value="AMINOTRANSFERASE CLASS-III"/>
    <property type="match status" value="1"/>
</dbReference>
<evidence type="ECO:0000313" key="8">
    <source>
        <dbReference type="Proteomes" id="UP000317835"/>
    </source>
</evidence>
<keyword evidence="4 7" id="KW-0808">Transferase</keyword>
<dbReference type="EMBL" id="CP036426">
    <property type="protein sequence ID" value="QDV32652.1"/>
    <property type="molecule type" value="Genomic_DNA"/>
</dbReference>
<evidence type="ECO:0000256" key="3">
    <source>
        <dbReference type="ARBA" id="ARBA00022576"/>
    </source>
</evidence>
<dbReference type="CDD" id="cd00610">
    <property type="entry name" value="OAT_like"/>
    <property type="match status" value="1"/>
</dbReference>
<dbReference type="GO" id="GO:0005829">
    <property type="term" value="C:cytosol"/>
    <property type="evidence" value="ECO:0007669"/>
    <property type="project" value="TreeGrafter"/>
</dbReference>
<dbReference type="Pfam" id="PF00202">
    <property type="entry name" value="Aminotran_3"/>
    <property type="match status" value="1"/>
</dbReference>
<name>A0A518GVM3_9BACT</name>
<keyword evidence="5 6" id="KW-0663">Pyridoxal phosphate</keyword>
<dbReference type="KEGG" id="tpla:ElP_04870"/>
<dbReference type="PIRSF" id="PIRSF000521">
    <property type="entry name" value="Transaminase_4ab_Lys_Orn"/>
    <property type="match status" value="1"/>
</dbReference>
<sequence>MATAPTTVPDLITEAQAVEERFLRQIFVRDQMAEWSKHPLVMARADGVSYWDVHGKHYLDALSGIYVASVGHNNRRVIEAIKEQLDRLTFSPAMHGTNPIAVQLANLLAEITPGDLGAVKFQCGGAEVTEAAIKLARQYHKLNGSPGKYKVISRYQSWHGSTLGALSASGLKSRKTVNEPMAPGFLHVFPPTCYRCPFGQQYPGCGLTCASIVDRVVEMEDPETVAAIIVEPIGHTGGVIDPPDEYLPMLREICDRHDILLIFDEIITGFGRTGHLFAAETFGVVPDVLCVAKGMSGGYAPISAMICRRPIADAFWGPVESNPGFVEGHTFEGNPISCAAGIAVIREILERDLCGNARAQGARLRAGFEAMAACHGVIGDIRGKGLFQAIEFVRDPATREPMPDGFGVKVGRRALEHGLLCRFDPNWIAFGPPLVTTGEQIDEMLAILDRSLGEVLAEAVG</sequence>
<evidence type="ECO:0000256" key="5">
    <source>
        <dbReference type="ARBA" id="ARBA00022898"/>
    </source>
</evidence>
<dbReference type="InterPro" id="IPR049704">
    <property type="entry name" value="Aminotrans_3_PPA_site"/>
</dbReference>